<proteinExistence type="predicted"/>
<keyword evidence="2" id="KW-1185">Reference proteome</keyword>
<gene>
    <name evidence="1" type="primary">Necator_chrI.g1802</name>
    <name evidence="1" type="ORF">RB195_005676</name>
</gene>
<evidence type="ECO:0000313" key="2">
    <source>
        <dbReference type="Proteomes" id="UP001303046"/>
    </source>
</evidence>
<dbReference type="Proteomes" id="UP001303046">
    <property type="component" value="Unassembled WGS sequence"/>
</dbReference>
<comment type="caution">
    <text evidence="1">The sequence shown here is derived from an EMBL/GenBank/DDBJ whole genome shotgun (WGS) entry which is preliminary data.</text>
</comment>
<reference evidence="1 2" key="1">
    <citation type="submission" date="2023-08" db="EMBL/GenBank/DDBJ databases">
        <title>A Necator americanus chromosomal reference genome.</title>
        <authorList>
            <person name="Ilik V."/>
            <person name="Petrzelkova K.J."/>
            <person name="Pardy F."/>
            <person name="Fuh T."/>
            <person name="Niatou-Singa F.S."/>
            <person name="Gouil Q."/>
            <person name="Baker L."/>
            <person name="Ritchie M.E."/>
            <person name="Jex A.R."/>
            <person name="Gazzola D."/>
            <person name="Li H."/>
            <person name="Toshio Fujiwara R."/>
            <person name="Zhan B."/>
            <person name="Aroian R.V."/>
            <person name="Pafco B."/>
            <person name="Schwarz E.M."/>
        </authorList>
    </citation>
    <scope>NUCLEOTIDE SEQUENCE [LARGE SCALE GENOMIC DNA]</scope>
    <source>
        <strain evidence="1 2">Aroian</strain>
        <tissue evidence="1">Whole animal</tissue>
    </source>
</reference>
<evidence type="ECO:0000313" key="1">
    <source>
        <dbReference type="EMBL" id="KAK6728162.1"/>
    </source>
</evidence>
<sequence>MVFSVVWLGRILREGEGDQNHYKKMVLPRRLVDKTSGLVNSLAADLTVDDAGHLVQRTEGEVTGSRANKQDGL</sequence>
<dbReference type="EMBL" id="JAVFWL010000001">
    <property type="protein sequence ID" value="KAK6728162.1"/>
    <property type="molecule type" value="Genomic_DNA"/>
</dbReference>
<name>A0ABR1BP19_NECAM</name>
<organism evidence="1 2">
    <name type="scientific">Necator americanus</name>
    <name type="common">Human hookworm</name>
    <dbReference type="NCBI Taxonomy" id="51031"/>
    <lineage>
        <taxon>Eukaryota</taxon>
        <taxon>Metazoa</taxon>
        <taxon>Ecdysozoa</taxon>
        <taxon>Nematoda</taxon>
        <taxon>Chromadorea</taxon>
        <taxon>Rhabditida</taxon>
        <taxon>Rhabditina</taxon>
        <taxon>Rhabditomorpha</taxon>
        <taxon>Strongyloidea</taxon>
        <taxon>Ancylostomatidae</taxon>
        <taxon>Bunostominae</taxon>
        <taxon>Necator</taxon>
    </lineage>
</organism>
<accession>A0ABR1BP19</accession>
<protein>
    <submittedName>
        <fullName evidence="1">Uncharacterized protein</fullName>
    </submittedName>
</protein>